<dbReference type="PRINTS" id="PR00147">
    <property type="entry name" value="DNAPHOTLYASE"/>
</dbReference>
<reference evidence="16 17" key="1">
    <citation type="submission" date="2018-11" db="EMBL/GenBank/DDBJ databases">
        <title>Draft genome analysis of Rheinheimera mesophila isolated from an industrial waste site.</title>
        <authorList>
            <person name="Yu Q."/>
            <person name="Qi Y."/>
            <person name="Zhang H."/>
            <person name="Lu Y."/>
            <person name="Pu J."/>
        </authorList>
    </citation>
    <scope>NUCLEOTIDE SEQUENCE [LARGE SCALE GENOMIC DNA]</scope>
    <source>
        <strain evidence="16 17">IITR13</strain>
    </source>
</reference>
<comment type="function">
    <text evidence="10">Involved in repair of UV radiation-induced DNA damage. Catalyzes the light-dependent monomerization (300-600 nm) of cyclobutyl pyrimidine dimers (in cis-syn configuration), which are formed between adjacent bases on the same DNA strand upon exposure to ultraviolet radiation.</text>
</comment>
<evidence type="ECO:0000256" key="12">
    <source>
        <dbReference type="PIRSR" id="PIRSR602081-1"/>
    </source>
</evidence>
<name>A0A3P3QP54_9GAMM</name>
<evidence type="ECO:0000256" key="14">
    <source>
        <dbReference type="RuleBase" id="RU004182"/>
    </source>
</evidence>
<dbReference type="GO" id="GO:0000719">
    <property type="term" value="P:photoreactive repair"/>
    <property type="evidence" value="ECO:0007669"/>
    <property type="project" value="UniProtKB-ARBA"/>
</dbReference>
<dbReference type="PANTHER" id="PTHR11455">
    <property type="entry name" value="CRYPTOCHROME"/>
    <property type="match status" value="1"/>
</dbReference>
<keyword evidence="16" id="KW-0456">Lyase</keyword>
<dbReference type="InterPro" id="IPR002081">
    <property type="entry name" value="Cryptochrome/DNA_photolyase_1"/>
</dbReference>
<dbReference type="Gene3D" id="1.10.579.10">
    <property type="entry name" value="DNA Cyclobutane Dipyrimidine Photolyase, subunit A, domain 3"/>
    <property type="match status" value="1"/>
</dbReference>
<keyword evidence="17" id="KW-1185">Reference proteome</keyword>
<feature type="domain" description="Photolyase/cryptochrome alpha/beta" evidence="15">
    <location>
        <begin position="5"/>
        <end position="137"/>
    </location>
</feature>
<evidence type="ECO:0000256" key="13">
    <source>
        <dbReference type="PIRSR" id="PIRSR602081-2"/>
    </source>
</evidence>
<dbReference type="FunFam" id="1.10.579.10:FF:000003">
    <property type="entry name" value="Deoxyribodipyrimidine photo-lyase"/>
    <property type="match status" value="1"/>
</dbReference>
<evidence type="ECO:0000313" key="17">
    <source>
        <dbReference type="Proteomes" id="UP000276260"/>
    </source>
</evidence>
<dbReference type="InterPro" id="IPR006050">
    <property type="entry name" value="DNA_photolyase_N"/>
</dbReference>
<dbReference type="PROSITE" id="PS00691">
    <property type="entry name" value="DNA_PHOTOLYASES_1_2"/>
    <property type="match status" value="1"/>
</dbReference>
<sequence>MTHTAFSLVWLRNDLRIYDHQALFEACQAGLPVVALFIATAQSWQQHDMAAMKQDLIRRRVLQMQTELAALNIPLLAVEGSDYAAVPQLMQQLVDAGASALYAHTEYELRERVRDQKVSRVFANAGKHCYWFDRKAVMPPGSILSKTGGIYQVFTPFKKNWLAHLRQTGVTCFAKPKVMPKVKLHLPELPLMALGDGSSLAYAVAESEVLERMRQFCRDKVAYYQTERDFPALDGTSGLSAYIAIGVISAQQCISRLQLEAANDWDREKSGAAVWLSELVWRDFYHHILVAFPELIKHKAFQKDTDAIIWPNNNALFHAWCEGKTGYPIVDAAMRQLNQTGWMHNRLRMIVASFLVKDLHIDWRWGERYFMSKLIDGDFAANNGGWQWAASTGTDAAPYFRIFNPVTQSERFDPDGVFIKRMLPELADLPKKQIHWPHPLPLWSQYVKPVVDHSKARLKTLELFHTVKKPQDEGDHE</sequence>
<dbReference type="PROSITE" id="PS51645">
    <property type="entry name" value="PHR_CRY_ALPHA_BETA"/>
    <property type="match status" value="1"/>
</dbReference>
<feature type="binding site" evidence="12">
    <location>
        <begin position="278"/>
        <end position="285"/>
    </location>
    <ligand>
        <name>FAD</name>
        <dbReference type="ChEBI" id="CHEBI:57692"/>
    </ligand>
</feature>
<feature type="binding site" evidence="12">
    <location>
        <begin position="236"/>
        <end position="240"/>
    </location>
    <ligand>
        <name>FAD</name>
        <dbReference type="ChEBI" id="CHEBI:57692"/>
    </ligand>
</feature>
<dbReference type="EC" id="4.1.99.3" evidence="3"/>
<accession>A0A3P3QP54</accession>
<dbReference type="InterPro" id="IPR036155">
    <property type="entry name" value="Crypto/Photolyase_N_sf"/>
</dbReference>
<dbReference type="Pfam" id="PF03441">
    <property type="entry name" value="FAD_binding_7"/>
    <property type="match status" value="1"/>
</dbReference>
<dbReference type="GO" id="GO:0003904">
    <property type="term" value="F:deoxyribodipyrimidine photo-lyase activity"/>
    <property type="evidence" value="ECO:0007669"/>
    <property type="project" value="UniProtKB-EC"/>
</dbReference>
<keyword evidence="6 12" id="KW-0274">FAD</keyword>
<feature type="binding site" evidence="12">
    <location>
        <position position="275"/>
    </location>
    <ligand>
        <name>FAD</name>
        <dbReference type="ChEBI" id="CHEBI:57692"/>
    </ligand>
</feature>
<dbReference type="InterPro" id="IPR005101">
    <property type="entry name" value="Cryptochr/Photolyase_FAD-bd"/>
</dbReference>
<evidence type="ECO:0000256" key="1">
    <source>
        <dbReference type="ARBA" id="ARBA00001932"/>
    </source>
</evidence>
<evidence type="ECO:0000256" key="2">
    <source>
        <dbReference type="ARBA" id="ARBA00005862"/>
    </source>
</evidence>
<dbReference type="NCBIfam" id="NF007955">
    <property type="entry name" value="PRK10674.1"/>
    <property type="match status" value="1"/>
</dbReference>
<dbReference type="InterPro" id="IPR036134">
    <property type="entry name" value="Crypto/Photolyase_FAD-like_sf"/>
</dbReference>
<proteinExistence type="inferred from homology"/>
<protein>
    <recommendedName>
        <fullName evidence="4">Deoxyribodipyrimidine photo-lyase</fullName>
        <ecNumber evidence="3">4.1.99.3</ecNumber>
    </recommendedName>
    <alternativeName>
        <fullName evidence="8">DNA photolyase</fullName>
    </alternativeName>
    <alternativeName>
        <fullName evidence="11">Photoreactivating enzyme</fullName>
    </alternativeName>
</protein>
<evidence type="ECO:0000256" key="8">
    <source>
        <dbReference type="ARBA" id="ARBA00031671"/>
    </source>
</evidence>
<dbReference type="Gene3D" id="1.25.40.80">
    <property type="match status" value="1"/>
</dbReference>
<evidence type="ECO:0000259" key="15">
    <source>
        <dbReference type="PROSITE" id="PS51645"/>
    </source>
</evidence>
<dbReference type="SUPFAM" id="SSF48173">
    <property type="entry name" value="Cryptochrome/photolyase FAD-binding domain"/>
    <property type="match status" value="1"/>
</dbReference>
<feature type="binding site" evidence="12">
    <location>
        <position position="224"/>
    </location>
    <ligand>
        <name>FAD</name>
        <dbReference type="ChEBI" id="CHEBI:57692"/>
    </ligand>
</feature>
<dbReference type="PANTHER" id="PTHR11455:SF9">
    <property type="entry name" value="CRYPTOCHROME CIRCADIAN CLOCK 5 ISOFORM X1"/>
    <property type="match status" value="1"/>
</dbReference>
<dbReference type="InterPro" id="IPR018394">
    <property type="entry name" value="DNA_photolyase_1_CS_C"/>
</dbReference>
<dbReference type="Pfam" id="PF00875">
    <property type="entry name" value="DNA_photolyase"/>
    <property type="match status" value="1"/>
</dbReference>
<evidence type="ECO:0000256" key="3">
    <source>
        <dbReference type="ARBA" id="ARBA00013149"/>
    </source>
</evidence>
<dbReference type="Gene3D" id="3.40.50.620">
    <property type="entry name" value="HUPs"/>
    <property type="match status" value="1"/>
</dbReference>
<feature type="binding site" evidence="12">
    <location>
        <begin position="376"/>
        <end position="378"/>
    </location>
    <ligand>
        <name>FAD</name>
        <dbReference type="ChEBI" id="CHEBI:57692"/>
    </ligand>
</feature>
<dbReference type="GO" id="GO:0009416">
    <property type="term" value="P:response to light stimulus"/>
    <property type="evidence" value="ECO:0007669"/>
    <property type="project" value="TreeGrafter"/>
</dbReference>
<evidence type="ECO:0000256" key="11">
    <source>
        <dbReference type="ARBA" id="ARBA00083107"/>
    </source>
</evidence>
<evidence type="ECO:0000256" key="7">
    <source>
        <dbReference type="ARBA" id="ARBA00022991"/>
    </source>
</evidence>
<dbReference type="OrthoDB" id="9772484at2"/>
<comment type="cofactor">
    <cofactor evidence="1">
        <name>(6R)-5,10-methylene-5,6,7,8-tetrahydrofolate</name>
        <dbReference type="ChEBI" id="CHEBI:15636"/>
    </cofactor>
</comment>
<feature type="site" description="Electron transfer via tryptophanyl radical" evidence="13">
    <location>
        <position position="310"/>
    </location>
</feature>
<comment type="similarity">
    <text evidence="14">Belongs to the DNA photolyase family.</text>
</comment>
<evidence type="ECO:0000256" key="9">
    <source>
        <dbReference type="ARBA" id="ARBA00033999"/>
    </source>
</evidence>
<feature type="site" description="Electron transfer via tryptophanyl radical" evidence="13">
    <location>
        <position position="363"/>
    </location>
</feature>
<dbReference type="RefSeq" id="WP_046519328.1">
    <property type="nucleotide sequence ID" value="NZ_LAVS01000010.1"/>
</dbReference>
<evidence type="ECO:0000256" key="6">
    <source>
        <dbReference type="ARBA" id="ARBA00022827"/>
    </source>
</evidence>
<dbReference type="EMBL" id="RRCF01000001">
    <property type="protein sequence ID" value="RRJ23022.1"/>
    <property type="molecule type" value="Genomic_DNA"/>
</dbReference>
<keyword evidence="7 14" id="KW-0157">Chromophore</keyword>
<organism evidence="16 17">
    <name type="scientific">Rheinheimera mesophila</name>
    <dbReference type="NCBI Taxonomy" id="1547515"/>
    <lineage>
        <taxon>Bacteria</taxon>
        <taxon>Pseudomonadati</taxon>
        <taxon>Pseudomonadota</taxon>
        <taxon>Gammaproteobacteria</taxon>
        <taxon>Chromatiales</taxon>
        <taxon>Chromatiaceae</taxon>
        <taxon>Rheinheimera</taxon>
    </lineage>
</organism>
<feature type="site" description="Electron transfer via tryptophanyl radical" evidence="13">
    <location>
        <position position="386"/>
    </location>
</feature>
<dbReference type="Proteomes" id="UP000276260">
    <property type="component" value="Unassembled WGS sequence"/>
</dbReference>
<dbReference type="InterPro" id="IPR014729">
    <property type="entry name" value="Rossmann-like_a/b/a_fold"/>
</dbReference>
<comment type="cofactor">
    <cofactor evidence="12">
        <name>FAD</name>
        <dbReference type="ChEBI" id="CHEBI:57692"/>
    </cofactor>
    <text evidence="12">Binds 1 FAD per subunit.</text>
</comment>
<keyword evidence="5 12" id="KW-0285">Flavoprotein</keyword>
<comment type="catalytic activity">
    <reaction evidence="9">
        <text>cyclobutadipyrimidine (in DNA) = 2 pyrimidine residues (in DNA).</text>
        <dbReference type="EC" id="4.1.99.3"/>
    </reaction>
</comment>
<evidence type="ECO:0000256" key="10">
    <source>
        <dbReference type="ARBA" id="ARBA00059220"/>
    </source>
</evidence>
<dbReference type="SUPFAM" id="SSF52425">
    <property type="entry name" value="Cryptochrome/photolyase, N-terminal domain"/>
    <property type="match status" value="1"/>
</dbReference>
<dbReference type="GO" id="GO:0003677">
    <property type="term" value="F:DNA binding"/>
    <property type="evidence" value="ECO:0007669"/>
    <property type="project" value="TreeGrafter"/>
</dbReference>
<evidence type="ECO:0000256" key="5">
    <source>
        <dbReference type="ARBA" id="ARBA00022630"/>
    </source>
</evidence>
<comment type="similarity">
    <text evidence="2">Belongs to the DNA photolyase class-1 family.</text>
</comment>
<evidence type="ECO:0000313" key="16">
    <source>
        <dbReference type="EMBL" id="RRJ23022.1"/>
    </source>
</evidence>
<dbReference type="AlphaFoldDB" id="A0A3P3QP54"/>
<evidence type="ECO:0000256" key="4">
    <source>
        <dbReference type="ARBA" id="ARBA00014046"/>
    </source>
</evidence>
<comment type="caution">
    <text evidence="16">The sequence shown here is derived from an EMBL/GenBank/DDBJ whole genome shotgun (WGS) entry which is preliminary data.</text>
</comment>
<dbReference type="PROSITE" id="PS00394">
    <property type="entry name" value="DNA_PHOTOLYASES_1_1"/>
    <property type="match status" value="1"/>
</dbReference>
<dbReference type="GO" id="GO:0071949">
    <property type="term" value="F:FAD binding"/>
    <property type="evidence" value="ECO:0007669"/>
    <property type="project" value="TreeGrafter"/>
</dbReference>
<gene>
    <name evidence="16" type="ORF">EIK76_02745</name>
</gene>